<proteinExistence type="predicted"/>
<evidence type="ECO:0000313" key="2">
    <source>
        <dbReference type="EMBL" id="OII78261.1"/>
    </source>
</evidence>
<evidence type="ECO:0000256" key="1">
    <source>
        <dbReference type="SAM" id="SignalP"/>
    </source>
</evidence>
<keyword evidence="1" id="KW-0732">Signal</keyword>
<reference evidence="2 3" key="1">
    <citation type="submission" date="2016-10" db="EMBL/GenBank/DDBJ databases">
        <title>Reductive evolution of mitochondrial metabolism and differential evolution of invasion-related proteins in Cryptosporidium.</title>
        <authorList>
            <person name="Liu S."/>
            <person name="Roellig D.M."/>
            <person name="Guo Y."/>
            <person name="Li N."/>
            <person name="Frace M.A."/>
            <person name="Tang K."/>
            <person name="Zhang L."/>
            <person name="Feng Y."/>
            <person name="Xiao L."/>
        </authorList>
    </citation>
    <scope>NUCLEOTIDE SEQUENCE [LARGE SCALE GENOMIC DNA]</scope>
    <source>
        <strain evidence="2">30847</strain>
    </source>
</reference>
<dbReference type="OrthoDB" id="340310at2759"/>
<dbReference type="GeneID" id="92367670"/>
<feature type="signal peptide" evidence="1">
    <location>
        <begin position="1"/>
        <end position="20"/>
    </location>
</feature>
<dbReference type="VEuPathDB" id="CryptoDB:cand_034860"/>
<dbReference type="EMBL" id="LRBS01000003">
    <property type="protein sequence ID" value="OII78261.1"/>
    <property type="molecule type" value="Genomic_DNA"/>
</dbReference>
<dbReference type="AlphaFoldDB" id="A0A1J4MZ73"/>
<sequence length="451" mass="52246">MFYTRSNFILIFCCLQVLYPLPKYKIFTEANKNRLSSLELETFLILSESSTSIIKNLPKEFFSIYKKSNGTPQSMFTNCIEAFITLLDIKESNLEIETTVLEISEDLYVPITNLKDKYEVKNISISEAVKYFCMRAISILFSRDKVDLFIKRLNSESFLYKEDLNKDSSYIKLGDYAAAVKAINILFKYDLDKKTNYKLTNKQYKRKEIKLPLYESRLRNRIGTIVPGSKNYLGVPKELQIMSDKIKINKEKEMSLENMDVNRSIDLKKEELVANALKRMKSLDKVPKAYNKSLNKYPLNLNCKCEKGTICKCNLMDIYGQTLGLPISLELEKEFFTHYQVKNTMENKAKEEIAYYKKITDPTSGKFRKSLKSPRLDVIIPVSSLSRMQMQTLDQLAGLDIETVPERVKSIPPIRESDKKKYRGKIEPVPVIEDLNFLSISNKGNKDLKFV</sequence>
<organism evidence="2 3">
    <name type="scientific">Cryptosporidium andersoni</name>
    <dbReference type="NCBI Taxonomy" id="117008"/>
    <lineage>
        <taxon>Eukaryota</taxon>
        <taxon>Sar</taxon>
        <taxon>Alveolata</taxon>
        <taxon>Apicomplexa</taxon>
        <taxon>Conoidasida</taxon>
        <taxon>Coccidia</taxon>
        <taxon>Eucoccidiorida</taxon>
        <taxon>Eimeriorina</taxon>
        <taxon>Cryptosporidiidae</taxon>
        <taxon>Cryptosporidium</taxon>
    </lineage>
</organism>
<evidence type="ECO:0000313" key="3">
    <source>
        <dbReference type="Proteomes" id="UP000186804"/>
    </source>
</evidence>
<dbReference type="Proteomes" id="UP000186804">
    <property type="component" value="Unassembled WGS sequence"/>
</dbReference>
<accession>A0A1J4MZ73</accession>
<comment type="caution">
    <text evidence="2">The sequence shown here is derived from an EMBL/GenBank/DDBJ whole genome shotgun (WGS) entry which is preliminary data.</text>
</comment>
<keyword evidence="3" id="KW-1185">Reference proteome</keyword>
<protein>
    <submittedName>
        <fullName evidence="2">Uncharacterized protein</fullName>
    </submittedName>
</protein>
<feature type="chain" id="PRO_5009630382" evidence="1">
    <location>
        <begin position="21"/>
        <end position="451"/>
    </location>
</feature>
<dbReference type="RefSeq" id="XP_067070107.1">
    <property type="nucleotide sequence ID" value="XM_067213712.1"/>
</dbReference>
<gene>
    <name evidence="2" type="ORF">cand_034860</name>
</gene>
<name>A0A1J4MZ73_9CRYT</name>